<dbReference type="FunFam" id="1.10.132.130:FF:000001">
    <property type="entry name" value="Vacuolar-processing enzyme beta-isozyme"/>
    <property type="match status" value="1"/>
</dbReference>
<keyword evidence="4" id="KW-1185">Reference proteome</keyword>
<feature type="non-terminal residue" evidence="3">
    <location>
        <position position="1"/>
    </location>
</feature>
<dbReference type="InterPro" id="IPR001096">
    <property type="entry name" value="Peptidase_C13"/>
</dbReference>
<dbReference type="PANTHER" id="PTHR12000:SF42">
    <property type="entry name" value="LEGUMAIN"/>
    <property type="match status" value="1"/>
</dbReference>
<organism evidence="3 4">
    <name type="scientific">Aquarana catesbeiana</name>
    <name type="common">American bullfrog</name>
    <name type="synonym">Rana catesbeiana</name>
    <dbReference type="NCBI Taxonomy" id="8400"/>
    <lineage>
        <taxon>Eukaryota</taxon>
        <taxon>Metazoa</taxon>
        <taxon>Chordata</taxon>
        <taxon>Craniata</taxon>
        <taxon>Vertebrata</taxon>
        <taxon>Euteleostomi</taxon>
        <taxon>Amphibia</taxon>
        <taxon>Batrachia</taxon>
        <taxon>Anura</taxon>
        <taxon>Neobatrachia</taxon>
        <taxon>Ranoidea</taxon>
        <taxon>Ranidae</taxon>
        <taxon>Aquarana</taxon>
    </lineage>
</organism>
<dbReference type="GO" id="GO:0051603">
    <property type="term" value="P:proteolysis involved in protein catabolic process"/>
    <property type="evidence" value="ECO:0007669"/>
    <property type="project" value="TreeGrafter"/>
</dbReference>
<dbReference type="InterPro" id="IPR048501">
    <property type="entry name" value="Legum_prodom"/>
</dbReference>
<reference evidence="4" key="1">
    <citation type="journal article" date="2017" name="Nat. Commun.">
        <title>The North American bullfrog draft genome provides insight into hormonal regulation of long noncoding RNA.</title>
        <authorList>
            <person name="Hammond S.A."/>
            <person name="Warren R.L."/>
            <person name="Vandervalk B.P."/>
            <person name="Kucuk E."/>
            <person name="Khan H."/>
            <person name="Gibb E.A."/>
            <person name="Pandoh P."/>
            <person name="Kirk H."/>
            <person name="Zhao Y."/>
            <person name="Jones M."/>
            <person name="Mungall A.J."/>
            <person name="Coope R."/>
            <person name="Pleasance S."/>
            <person name="Moore R.A."/>
            <person name="Holt R.A."/>
            <person name="Round J.M."/>
            <person name="Ohora S."/>
            <person name="Walle B.V."/>
            <person name="Veldhoen N."/>
            <person name="Helbing C.C."/>
            <person name="Birol I."/>
        </authorList>
    </citation>
    <scope>NUCLEOTIDE SEQUENCE [LARGE SCALE GENOMIC DNA]</scope>
</reference>
<dbReference type="InterPro" id="IPR046427">
    <property type="entry name" value="Legumain_prodom_sf"/>
</dbReference>
<feature type="domain" description="Legumain prodomain" evidence="2">
    <location>
        <begin position="182"/>
        <end position="276"/>
    </location>
</feature>
<sequence length="280" mass="32417">TCCSPLQLHVEDLNRTIQYMHENKMYKKMVLYIEACFSGSMMNHLPNNIDVYATTSANPHEFSYACYYDKKRNTYLGDYYSVSWMEDSDMEDLSQETLYKQYLLVKKRTHTSHVTQYGNRTISKMKVGQFQGSAKTTAPPMTLEPIPNLDLTPSPEVPMAILKRKLMATNDAAEARDLLSRIKALQEAKALIEESLKKIVSLVTDSDEMTEEILTDQMDINDYSCYREAVEHFKKQCFNWHNPLYEFSMRRLYTLVNLCESGFPLESITRAMDNVCQGLH</sequence>
<dbReference type="Gene3D" id="1.10.132.130">
    <property type="match status" value="1"/>
</dbReference>
<evidence type="ECO:0000313" key="4">
    <source>
        <dbReference type="Proteomes" id="UP000228934"/>
    </source>
</evidence>
<dbReference type="GO" id="GO:0006624">
    <property type="term" value="P:vacuolar protein processing"/>
    <property type="evidence" value="ECO:0007669"/>
    <property type="project" value="TreeGrafter"/>
</dbReference>
<dbReference type="Gene3D" id="3.40.50.1460">
    <property type="match status" value="1"/>
</dbReference>
<evidence type="ECO:0000313" key="3">
    <source>
        <dbReference type="EMBL" id="PIO25224.1"/>
    </source>
</evidence>
<dbReference type="OrthoDB" id="192611at2759"/>
<dbReference type="PANTHER" id="PTHR12000">
    <property type="entry name" value="HEMOGLOBINASE FAMILY MEMBER"/>
    <property type="match status" value="1"/>
</dbReference>
<gene>
    <name evidence="3" type="ORF">AB205_0208710</name>
</gene>
<dbReference type="GO" id="GO:0005773">
    <property type="term" value="C:vacuole"/>
    <property type="evidence" value="ECO:0007669"/>
    <property type="project" value="GOC"/>
</dbReference>
<dbReference type="Pfam" id="PF01650">
    <property type="entry name" value="Peptidase_C13"/>
    <property type="match status" value="1"/>
</dbReference>
<dbReference type="GO" id="GO:0004197">
    <property type="term" value="F:cysteine-type endopeptidase activity"/>
    <property type="evidence" value="ECO:0007669"/>
    <property type="project" value="TreeGrafter"/>
</dbReference>
<protein>
    <recommendedName>
        <fullName evidence="2">Legumain prodomain domain-containing protein</fullName>
    </recommendedName>
</protein>
<dbReference type="CDD" id="cd21115">
    <property type="entry name" value="legumain_C"/>
    <property type="match status" value="1"/>
</dbReference>
<dbReference type="Proteomes" id="UP000228934">
    <property type="component" value="Unassembled WGS sequence"/>
</dbReference>
<dbReference type="PIRSF" id="PIRSF019663">
    <property type="entry name" value="Legumain"/>
    <property type="match status" value="1"/>
</dbReference>
<comment type="similarity">
    <text evidence="1">Belongs to the peptidase C13 family.</text>
</comment>
<evidence type="ECO:0000259" key="2">
    <source>
        <dbReference type="Pfam" id="PF20985"/>
    </source>
</evidence>
<accession>A0A2G9RBK1</accession>
<proteinExistence type="inferred from homology"/>
<name>A0A2G9RBK1_AQUCT</name>
<dbReference type="EMBL" id="KV947941">
    <property type="protein sequence ID" value="PIO25224.1"/>
    <property type="molecule type" value="Genomic_DNA"/>
</dbReference>
<evidence type="ECO:0000256" key="1">
    <source>
        <dbReference type="ARBA" id="ARBA00009941"/>
    </source>
</evidence>
<dbReference type="Pfam" id="PF20985">
    <property type="entry name" value="Legum_prodom"/>
    <property type="match status" value="1"/>
</dbReference>
<dbReference type="AlphaFoldDB" id="A0A2G9RBK1"/>